<dbReference type="Proteomes" id="UP000188268">
    <property type="component" value="Unassembled WGS sequence"/>
</dbReference>
<comment type="caution">
    <text evidence="1">The sequence shown here is derived from an EMBL/GenBank/DDBJ whole genome shotgun (WGS) entry which is preliminary data.</text>
</comment>
<dbReference type="Gramene" id="OMO78602">
    <property type="protein sequence ID" value="OMO78602"/>
    <property type="gene ID" value="CCACVL1_14270"/>
</dbReference>
<name>A0A1R3I7N8_COCAP</name>
<evidence type="ECO:0000313" key="1">
    <source>
        <dbReference type="EMBL" id="OMO78602.1"/>
    </source>
</evidence>
<accession>A0A1R3I7N8</accession>
<dbReference type="AlphaFoldDB" id="A0A1R3I7N8"/>
<gene>
    <name evidence="1" type="ORF">CCACVL1_14270</name>
</gene>
<evidence type="ECO:0000313" key="2">
    <source>
        <dbReference type="Proteomes" id="UP000188268"/>
    </source>
</evidence>
<dbReference type="EMBL" id="AWWV01010540">
    <property type="protein sequence ID" value="OMO78602.1"/>
    <property type="molecule type" value="Genomic_DNA"/>
</dbReference>
<organism evidence="1 2">
    <name type="scientific">Corchorus capsularis</name>
    <name type="common">Jute</name>
    <dbReference type="NCBI Taxonomy" id="210143"/>
    <lineage>
        <taxon>Eukaryota</taxon>
        <taxon>Viridiplantae</taxon>
        <taxon>Streptophyta</taxon>
        <taxon>Embryophyta</taxon>
        <taxon>Tracheophyta</taxon>
        <taxon>Spermatophyta</taxon>
        <taxon>Magnoliopsida</taxon>
        <taxon>eudicotyledons</taxon>
        <taxon>Gunneridae</taxon>
        <taxon>Pentapetalae</taxon>
        <taxon>rosids</taxon>
        <taxon>malvids</taxon>
        <taxon>Malvales</taxon>
        <taxon>Malvaceae</taxon>
        <taxon>Grewioideae</taxon>
        <taxon>Apeibeae</taxon>
        <taxon>Corchorus</taxon>
    </lineage>
</organism>
<proteinExistence type="predicted"/>
<protein>
    <submittedName>
        <fullName evidence="1">Uncharacterized protein</fullName>
    </submittedName>
</protein>
<keyword evidence="2" id="KW-1185">Reference proteome</keyword>
<sequence>MEEEKRRVGHKENNVRSGSQMMVFRRLLRISIKSLFEKFRYMGRGGIKHRTFSFLQFDSDDSKQNVDDGPMSPNFDIYYYTTY</sequence>
<reference evidence="1 2" key="1">
    <citation type="submission" date="2013-09" db="EMBL/GenBank/DDBJ databases">
        <title>Corchorus capsularis genome sequencing.</title>
        <authorList>
            <person name="Alam M."/>
            <person name="Haque M.S."/>
            <person name="Islam M.S."/>
            <person name="Emdad E.M."/>
            <person name="Islam M.M."/>
            <person name="Ahmed B."/>
            <person name="Halim A."/>
            <person name="Hossen Q.M.M."/>
            <person name="Hossain M.Z."/>
            <person name="Ahmed R."/>
            <person name="Khan M.M."/>
            <person name="Islam R."/>
            <person name="Rashid M.M."/>
            <person name="Khan S.A."/>
            <person name="Rahman M.S."/>
            <person name="Alam M."/>
        </authorList>
    </citation>
    <scope>NUCLEOTIDE SEQUENCE [LARGE SCALE GENOMIC DNA]</scope>
    <source>
        <strain evidence="2">cv. CVL-1</strain>
        <tissue evidence="1">Whole seedling</tissue>
    </source>
</reference>